<accession>A0AAE0JXB5</accession>
<evidence type="ECO:0000259" key="2">
    <source>
        <dbReference type="PROSITE" id="PS50404"/>
    </source>
</evidence>
<feature type="domain" description="GST C-terminal" evidence="3">
    <location>
        <begin position="97"/>
        <end position="235"/>
    </location>
</feature>
<evidence type="ECO:0000259" key="3">
    <source>
        <dbReference type="PROSITE" id="PS50405"/>
    </source>
</evidence>
<dbReference type="AlphaFoldDB" id="A0AAE0JXB5"/>
<evidence type="ECO:0000313" key="4">
    <source>
        <dbReference type="EMBL" id="KAK3366078.1"/>
    </source>
</evidence>
<dbReference type="Pfam" id="PF13409">
    <property type="entry name" value="GST_N_2"/>
    <property type="match status" value="1"/>
</dbReference>
<dbReference type="Proteomes" id="UP001287356">
    <property type="component" value="Unassembled WGS sequence"/>
</dbReference>
<dbReference type="Gene3D" id="3.40.30.10">
    <property type="entry name" value="Glutaredoxin"/>
    <property type="match status" value="1"/>
</dbReference>
<proteinExistence type="inferred from homology"/>
<dbReference type="InterPro" id="IPR036249">
    <property type="entry name" value="Thioredoxin-like_sf"/>
</dbReference>
<reference evidence="4" key="1">
    <citation type="journal article" date="2023" name="Mol. Phylogenet. Evol.">
        <title>Genome-scale phylogeny and comparative genomics of the fungal order Sordariales.</title>
        <authorList>
            <person name="Hensen N."/>
            <person name="Bonometti L."/>
            <person name="Westerberg I."/>
            <person name="Brannstrom I.O."/>
            <person name="Guillou S."/>
            <person name="Cros-Aarteil S."/>
            <person name="Calhoun S."/>
            <person name="Haridas S."/>
            <person name="Kuo A."/>
            <person name="Mondo S."/>
            <person name="Pangilinan J."/>
            <person name="Riley R."/>
            <person name="LaButti K."/>
            <person name="Andreopoulos B."/>
            <person name="Lipzen A."/>
            <person name="Chen C."/>
            <person name="Yan M."/>
            <person name="Daum C."/>
            <person name="Ng V."/>
            <person name="Clum A."/>
            <person name="Steindorff A."/>
            <person name="Ohm R.A."/>
            <person name="Martin F."/>
            <person name="Silar P."/>
            <person name="Natvig D.O."/>
            <person name="Lalanne C."/>
            <person name="Gautier V."/>
            <person name="Ament-Velasquez S.L."/>
            <person name="Kruys A."/>
            <person name="Hutchinson M.I."/>
            <person name="Powell A.J."/>
            <person name="Barry K."/>
            <person name="Miller A.N."/>
            <person name="Grigoriev I.V."/>
            <person name="Debuchy R."/>
            <person name="Gladieux P."/>
            <person name="Hiltunen Thoren M."/>
            <person name="Johannesson H."/>
        </authorList>
    </citation>
    <scope>NUCLEOTIDE SEQUENCE</scope>
    <source>
        <strain evidence="4">CBS 958.72</strain>
    </source>
</reference>
<dbReference type="SUPFAM" id="SSF47616">
    <property type="entry name" value="GST C-terminal domain-like"/>
    <property type="match status" value="1"/>
</dbReference>
<comment type="caution">
    <text evidence="4">The sequence shown here is derived from an EMBL/GenBank/DDBJ whole genome shotgun (WGS) entry which is preliminary data.</text>
</comment>
<dbReference type="SFLD" id="SFLDG00358">
    <property type="entry name" value="Main_(cytGST)"/>
    <property type="match status" value="1"/>
</dbReference>
<gene>
    <name evidence="4" type="ORF">B0T24DRAFT_536046</name>
</gene>
<protein>
    <submittedName>
        <fullName evidence="4">Glutathione S-transferase</fullName>
    </submittedName>
</protein>
<dbReference type="InterPro" id="IPR010987">
    <property type="entry name" value="Glutathione-S-Trfase_C-like"/>
</dbReference>
<dbReference type="Gene3D" id="1.20.1050.10">
    <property type="match status" value="1"/>
</dbReference>
<dbReference type="PANTHER" id="PTHR44051:SF8">
    <property type="entry name" value="GLUTATHIONE S-TRANSFERASE GSTA"/>
    <property type="match status" value="1"/>
</dbReference>
<organism evidence="4 5">
    <name type="scientific">Lasiosphaeria ovina</name>
    <dbReference type="NCBI Taxonomy" id="92902"/>
    <lineage>
        <taxon>Eukaryota</taxon>
        <taxon>Fungi</taxon>
        <taxon>Dikarya</taxon>
        <taxon>Ascomycota</taxon>
        <taxon>Pezizomycotina</taxon>
        <taxon>Sordariomycetes</taxon>
        <taxon>Sordariomycetidae</taxon>
        <taxon>Sordariales</taxon>
        <taxon>Lasiosphaeriaceae</taxon>
        <taxon>Lasiosphaeria</taxon>
    </lineage>
</organism>
<dbReference type="SFLD" id="SFLDS00019">
    <property type="entry name" value="Glutathione_Transferase_(cytos"/>
    <property type="match status" value="1"/>
</dbReference>
<dbReference type="InterPro" id="IPR004045">
    <property type="entry name" value="Glutathione_S-Trfase_N"/>
</dbReference>
<dbReference type="PANTHER" id="PTHR44051">
    <property type="entry name" value="GLUTATHIONE S-TRANSFERASE-RELATED"/>
    <property type="match status" value="1"/>
</dbReference>
<comment type="similarity">
    <text evidence="1">Belongs to the GST superfamily.</text>
</comment>
<evidence type="ECO:0000256" key="1">
    <source>
        <dbReference type="ARBA" id="ARBA00007409"/>
    </source>
</evidence>
<dbReference type="FunFam" id="3.40.30.10:FF:000172">
    <property type="entry name" value="Glutathione S-transferase GstA"/>
    <property type="match status" value="1"/>
</dbReference>
<evidence type="ECO:0000313" key="5">
    <source>
        <dbReference type="Proteomes" id="UP001287356"/>
    </source>
</evidence>
<reference evidence="4" key="2">
    <citation type="submission" date="2023-06" db="EMBL/GenBank/DDBJ databases">
        <authorList>
            <consortium name="Lawrence Berkeley National Laboratory"/>
            <person name="Haridas S."/>
            <person name="Hensen N."/>
            <person name="Bonometti L."/>
            <person name="Westerberg I."/>
            <person name="Brannstrom I.O."/>
            <person name="Guillou S."/>
            <person name="Cros-Aarteil S."/>
            <person name="Calhoun S."/>
            <person name="Kuo A."/>
            <person name="Mondo S."/>
            <person name="Pangilinan J."/>
            <person name="Riley R."/>
            <person name="Labutti K."/>
            <person name="Andreopoulos B."/>
            <person name="Lipzen A."/>
            <person name="Chen C."/>
            <person name="Yanf M."/>
            <person name="Daum C."/>
            <person name="Ng V."/>
            <person name="Clum A."/>
            <person name="Steindorff A."/>
            <person name="Ohm R."/>
            <person name="Martin F."/>
            <person name="Silar P."/>
            <person name="Natvig D."/>
            <person name="Lalanne C."/>
            <person name="Gautier V."/>
            <person name="Ament-Velasquez S.L."/>
            <person name="Kruys A."/>
            <person name="Hutchinson M.I."/>
            <person name="Powell A.J."/>
            <person name="Barry K."/>
            <person name="Miller A.N."/>
            <person name="Grigoriev I.V."/>
            <person name="Debuchy R."/>
            <person name="Gladieux P."/>
            <person name="Thoren M.H."/>
            <person name="Johannesson H."/>
        </authorList>
    </citation>
    <scope>NUCLEOTIDE SEQUENCE</scope>
    <source>
        <strain evidence="4">CBS 958.72</strain>
    </source>
</reference>
<dbReference type="Pfam" id="PF14497">
    <property type="entry name" value="GST_C_3"/>
    <property type="match status" value="1"/>
</dbReference>
<dbReference type="PROSITE" id="PS50404">
    <property type="entry name" value="GST_NTER"/>
    <property type="match status" value="1"/>
</dbReference>
<dbReference type="EMBL" id="JAULSN010000008">
    <property type="protein sequence ID" value="KAK3366078.1"/>
    <property type="molecule type" value="Genomic_DNA"/>
</dbReference>
<sequence length="252" mass="29318">MADESDIHLYTSQTPNGIKISMLLEELGLPYKVTAIELDKHAQKEPWFLEVNPNGRIPAITDTFTDGSPIRIFESGSIMQYLVDRYDPEHKVSYPRGSREYYETNSWLFWQMGGLGPMQGQSNHFTRYAPEKIQYGINRYQNETRRLYGVLEKQLSTSKSGYLVGDRCTIADISCWGWVASYRWAGLDIDEFPHLNNWLERLLLRPGIEKGRHVPYHHSALDHKNYTEEQLEKAAERSRVWVQETMANDAKR</sequence>
<dbReference type="PROSITE" id="PS50405">
    <property type="entry name" value="GST_CTER"/>
    <property type="match status" value="1"/>
</dbReference>
<dbReference type="CDD" id="cd10291">
    <property type="entry name" value="GST_C_YfcG_like"/>
    <property type="match status" value="1"/>
</dbReference>
<dbReference type="CDD" id="cd03048">
    <property type="entry name" value="GST_N_Ure2p_like"/>
    <property type="match status" value="1"/>
</dbReference>
<keyword evidence="5" id="KW-1185">Reference proteome</keyword>
<dbReference type="InterPro" id="IPR004046">
    <property type="entry name" value="GST_C"/>
</dbReference>
<dbReference type="InterPro" id="IPR036282">
    <property type="entry name" value="Glutathione-S-Trfase_C_sf"/>
</dbReference>
<dbReference type="SFLD" id="SFLDG01151">
    <property type="entry name" value="Main.2:_Nu-like"/>
    <property type="match status" value="1"/>
</dbReference>
<dbReference type="SUPFAM" id="SSF52833">
    <property type="entry name" value="Thioredoxin-like"/>
    <property type="match status" value="1"/>
</dbReference>
<name>A0AAE0JXB5_9PEZI</name>
<dbReference type="InterPro" id="IPR040079">
    <property type="entry name" value="Glutathione_S-Trfase"/>
</dbReference>
<feature type="domain" description="GST N-terminal" evidence="2">
    <location>
        <begin position="4"/>
        <end position="90"/>
    </location>
</feature>